<keyword evidence="6" id="KW-1185">Reference proteome</keyword>
<dbReference type="Proteomes" id="UP001165190">
    <property type="component" value="Unassembled WGS sequence"/>
</dbReference>
<feature type="domain" description="Cystatin" evidence="4">
    <location>
        <begin position="24"/>
        <end position="122"/>
    </location>
</feature>
<proteinExistence type="predicted"/>
<comment type="caution">
    <text evidence="5">The sequence shown here is derived from an EMBL/GenBank/DDBJ whole genome shotgun (WGS) entry which is preliminary data.</text>
</comment>
<dbReference type="PANTHER" id="PTHR47373:SF1">
    <property type="entry name" value="CYSTEINE PROTEINASE INHIBITOR 2"/>
    <property type="match status" value="1"/>
</dbReference>
<accession>A0A9W7LPA0</accession>
<dbReference type="SMART" id="SM00043">
    <property type="entry name" value="CY"/>
    <property type="match status" value="1"/>
</dbReference>
<keyword evidence="2" id="KW-0789">Thiol protease inhibitor</keyword>
<organism evidence="5 6">
    <name type="scientific">Hibiscus trionum</name>
    <name type="common">Flower of an hour</name>
    <dbReference type="NCBI Taxonomy" id="183268"/>
    <lineage>
        <taxon>Eukaryota</taxon>
        <taxon>Viridiplantae</taxon>
        <taxon>Streptophyta</taxon>
        <taxon>Embryophyta</taxon>
        <taxon>Tracheophyta</taxon>
        <taxon>Spermatophyta</taxon>
        <taxon>Magnoliopsida</taxon>
        <taxon>eudicotyledons</taxon>
        <taxon>Gunneridae</taxon>
        <taxon>Pentapetalae</taxon>
        <taxon>rosids</taxon>
        <taxon>malvids</taxon>
        <taxon>Malvales</taxon>
        <taxon>Malvaceae</taxon>
        <taxon>Malvoideae</taxon>
        <taxon>Hibiscus</taxon>
    </lineage>
</organism>
<evidence type="ECO:0000313" key="5">
    <source>
        <dbReference type="EMBL" id="GMI71838.1"/>
    </source>
</evidence>
<dbReference type="OrthoDB" id="1908104at2759"/>
<dbReference type="InterPro" id="IPR046350">
    <property type="entry name" value="Cystatin_sf"/>
</dbReference>
<dbReference type="GO" id="GO:0004869">
    <property type="term" value="F:cysteine-type endopeptidase inhibitor activity"/>
    <property type="evidence" value="ECO:0007669"/>
    <property type="project" value="UniProtKB-KW"/>
</dbReference>
<dbReference type="EMBL" id="BSYR01000010">
    <property type="protein sequence ID" value="GMI71838.1"/>
    <property type="molecule type" value="Genomic_DNA"/>
</dbReference>
<keyword evidence="3" id="KW-0732">Signal</keyword>
<evidence type="ECO:0000256" key="2">
    <source>
        <dbReference type="ARBA" id="ARBA00022704"/>
    </source>
</evidence>
<feature type="chain" id="PRO_5040830622" description="Cystatin domain-containing protein" evidence="3">
    <location>
        <begin position="22"/>
        <end position="124"/>
    </location>
</feature>
<gene>
    <name evidence="5" type="ORF">HRI_000853100</name>
</gene>
<evidence type="ECO:0000313" key="6">
    <source>
        <dbReference type="Proteomes" id="UP001165190"/>
    </source>
</evidence>
<reference evidence="5" key="1">
    <citation type="submission" date="2023-05" db="EMBL/GenBank/DDBJ databases">
        <title>Genome and transcriptome analyses reveal genes involved in the formation of fine ridges on petal epidermal cells in Hibiscus trionum.</title>
        <authorList>
            <person name="Koshimizu S."/>
            <person name="Masuda S."/>
            <person name="Ishii T."/>
            <person name="Shirasu K."/>
            <person name="Hoshino A."/>
            <person name="Arita M."/>
        </authorList>
    </citation>
    <scope>NUCLEOTIDE SEQUENCE</scope>
    <source>
        <strain evidence="5">Hamamatsu line</strain>
    </source>
</reference>
<dbReference type="SUPFAM" id="SSF54403">
    <property type="entry name" value="Cystatin/monellin"/>
    <property type="match status" value="1"/>
</dbReference>
<protein>
    <recommendedName>
        <fullName evidence="4">Cystatin domain-containing protein</fullName>
    </recommendedName>
</protein>
<sequence>MSRTELMIFALLSMFVTAVNGYGNMVGGQTMINDAKTNKGVQGLGKFAVEEYNKSLQQKGKGDNYLVFSQVLEASKQIVTGIKYFLKVEATENGEKKMFDAVVLIKPWAQTEEKEMLSFTAANQ</sequence>
<feature type="signal peptide" evidence="3">
    <location>
        <begin position="1"/>
        <end position="21"/>
    </location>
</feature>
<dbReference type="AlphaFoldDB" id="A0A9W7LPA0"/>
<dbReference type="InterPro" id="IPR000010">
    <property type="entry name" value="Cystatin_dom"/>
</dbReference>
<dbReference type="CDD" id="cd00042">
    <property type="entry name" value="CY"/>
    <property type="match status" value="1"/>
</dbReference>
<dbReference type="Gene3D" id="3.10.450.10">
    <property type="match status" value="1"/>
</dbReference>
<evidence type="ECO:0000256" key="3">
    <source>
        <dbReference type="SAM" id="SignalP"/>
    </source>
</evidence>
<name>A0A9W7LPA0_HIBTR</name>
<dbReference type="PANTHER" id="PTHR47373">
    <property type="entry name" value="CYSTEINE PROTEINASE INHIBITOR 2"/>
    <property type="match status" value="1"/>
</dbReference>
<evidence type="ECO:0000259" key="4">
    <source>
        <dbReference type="SMART" id="SM00043"/>
    </source>
</evidence>
<evidence type="ECO:0000256" key="1">
    <source>
        <dbReference type="ARBA" id="ARBA00022690"/>
    </source>
</evidence>
<keyword evidence="1" id="KW-0646">Protease inhibitor</keyword>
<dbReference type="Pfam" id="PF16845">
    <property type="entry name" value="SQAPI"/>
    <property type="match status" value="1"/>
</dbReference>